<proteinExistence type="predicted"/>
<gene>
    <name evidence="1" type="ORF">WA026_017011</name>
</gene>
<evidence type="ECO:0000313" key="1">
    <source>
        <dbReference type="EMBL" id="KAK9872212.1"/>
    </source>
</evidence>
<organism evidence="1 2">
    <name type="scientific">Henosepilachna vigintioctopunctata</name>
    <dbReference type="NCBI Taxonomy" id="420089"/>
    <lineage>
        <taxon>Eukaryota</taxon>
        <taxon>Metazoa</taxon>
        <taxon>Ecdysozoa</taxon>
        <taxon>Arthropoda</taxon>
        <taxon>Hexapoda</taxon>
        <taxon>Insecta</taxon>
        <taxon>Pterygota</taxon>
        <taxon>Neoptera</taxon>
        <taxon>Endopterygota</taxon>
        <taxon>Coleoptera</taxon>
        <taxon>Polyphaga</taxon>
        <taxon>Cucujiformia</taxon>
        <taxon>Coccinelloidea</taxon>
        <taxon>Coccinellidae</taxon>
        <taxon>Epilachninae</taxon>
        <taxon>Epilachnini</taxon>
        <taxon>Henosepilachna</taxon>
    </lineage>
</organism>
<comment type="caution">
    <text evidence="1">The sequence shown here is derived from an EMBL/GenBank/DDBJ whole genome shotgun (WGS) entry which is preliminary data.</text>
</comment>
<reference evidence="1 2" key="1">
    <citation type="submission" date="2023-03" db="EMBL/GenBank/DDBJ databases">
        <title>Genome insight into feeding habits of ladybird beetles.</title>
        <authorList>
            <person name="Li H.-S."/>
            <person name="Huang Y.-H."/>
            <person name="Pang H."/>
        </authorList>
    </citation>
    <scope>NUCLEOTIDE SEQUENCE [LARGE SCALE GENOMIC DNA]</scope>
    <source>
        <strain evidence="1">SYSU_2023b</strain>
        <tissue evidence="1">Whole body</tissue>
    </source>
</reference>
<keyword evidence="2" id="KW-1185">Reference proteome</keyword>
<dbReference type="InterPro" id="IPR006616">
    <property type="entry name" value="DM9_repeat"/>
</dbReference>
<dbReference type="Proteomes" id="UP001431783">
    <property type="component" value="Unassembled WGS sequence"/>
</dbReference>
<sequence>MQYVRFTHLSSIKMEETYVIPEYAWKSVNNLEIPKNSYVCGYSPYGNIYIGLVNYRGYQYPARIIPSRQEATIVYGGIEKKLRQWCKILVVTSR</sequence>
<protein>
    <submittedName>
        <fullName evidence="1">Uncharacterized protein</fullName>
    </submittedName>
</protein>
<name>A0AAW1TV85_9CUCU</name>
<evidence type="ECO:0000313" key="2">
    <source>
        <dbReference type="Proteomes" id="UP001431783"/>
    </source>
</evidence>
<accession>A0AAW1TV85</accession>
<dbReference type="Pfam" id="PF11901">
    <property type="entry name" value="DM9"/>
    <property type="match status" value="1"/>
</dbReference>
<dbReference type="EMBL" id="JARQZJ010000010">
    <property type="protein sequence ID" value="KAK9872212.1"/>
    <property type="molecule type" value="Genomic_DNA"/>
</dbReference>
<dbReference type="SMART" id="SM00696">
    <property type="entry name" value="DM9"/>
    <property type="match status" value="1"/>
</dbReference>
<dbReference type="AlphaFoldDB" id="A0AAW1TV85"/>